<keyword evidence="4" id="KW-1185">Reference proteome</keyword>
<gene>
    <name evidence="3" type="ORF">PGT21_025140</name>
    <name evidence="2" type="ORF">PGTUg99_025492</name>
</gene>
<dbReference type="Proteomes" id="UP000325313">
    <property type="component" value="Unassembled WGS sequence"/>
</dbReference>
<name>A0A5B0LSD7_PUCGR</name>
<dbReference type="AlphaFoldDB" id="A0A5B0LSD7"/>
<dbReference type="EMBL" id="VSWC01000170">
    <property type="protein sequence ID" value="KAA1071996.1"/>
    <property type="molecule type" value="Genomic_DNA"/>
</dbReference>
<proteinExistence type="predicted"/>
<dbReference type="Proteomes" id="UP000324748">
    <property type="component" value="Unassembled WGS sequence"/>
</dbReference>
<protein>
    <submittedName>
        <fullName evidence="2">Uncharacterized protein</fullName>
    </submittedName>
</protein>
<evidence type="ECO:0000256" key="1">
    <source>
        <dbReference type="SAM" id="MobiDB-lite"/>
    </source>
</evidence>
<evidence type="ECO:0000313" key="5">
    <source>
        <dbReference type="Proteomes" id="UP000325313"/>
    </source>
</evidence>
<dbReference type="EMBL" id="VDEP01000509">
    <property type="protein sequence ID" value="KAA1066793.1"/>
    <property type="molecule type" value="Genomic_DNA"/>
</dbReference>
<reference evidence="4 5" key="1">
    <citation type="submission" date="2019-05" db="EMBL/GenBank/DDBJ databases">
        <title>Emergence of the Ug99 lineage of the wheat stem rust pathogen through somatic hybridization.</title>
        <authorList>
            <person name="Li F."/>
            <person name="Upadhyaya N.M."/>
            <person name="Sperschneider J."/>
            <person name="Matny O."/>
            <person name="Nguyen-Phuc H."/>
            <person name="Mago R."/>
            <person name="Raley C."/>
            <person name="Miller M.E."/>
            <person name="Silverstein K.A.T."/>
            <person name="Henningsen E."/>
            <person name="Hirsch C.D."/>
            <person name="Visser B."/>
            <person name="Pretorius Z.A."/>
            <person name="Steffenson B.J."/>
            <person name="Schwessinger B."/>
            <person name="Dodds P.N."/>
            <person name="Figueroa M."/>
        </authorList>
    </citation>
    <scope>NUCLEOTIDE SEQUENCE [LARGE SCALE GENOMIC DNA]</scope>
    <source>
        <strain evidence="3">21-0</strain>
        <strain evidence="2 5">Ug99</strain>
    </source>
</reference>
<evidence type="ECO:0000313" key="3">
    <source>
        <dbReference type="EMBL" id="KAA1071996.1"/>
    </source>
</evidence>
<accession>A0A5B0LSD7</accession>
<feature type="compositionally biased region" description="Polar residues" evidence="1">
    <location>
        <begin position="27"/>
        <end position="37"/>
    </location>
</feature>
<comment type="caution">
    <text evidence="2">The sequence shown here is derived from an EMBL/GenBank/DDBJ whole genome shotgun (WGS) entry which is preliminary data.</text>
</comment>
<dbReference type="OrthoDB" id="2502642at2759"/>
<sequence>MQQVKVHLASSIRKCRTRTCYEHRPTRSFSTSSNPKNQLKLDTKTVSRSSESPIIINSNRSQASIRHRFEEAQSDKNVVRILELCQELKQAGRPSQDELKLAYRHLISILAHYGLWTQLYATVNELMELIELKDRDDLLWATIIEGFIKCDRSTDVIYSLIISTGINIGPHTITALFRAAILESNLSQSILLLQVAIASELLPQIPKTLLIQLAGSLAEHGQLNLAVDLLHSFVVPIKETDHPDCVGGLTRLLRTCVNRSDPQSTLYCYSYLTKNHPDMIENLLDDGLMIELLSLSSRHIMPDLALNVLSQLVRTRRKLEITHLFPTVIALCRAGGRMSEVIEILVRVGKELAIGTEENELVAFNLMVGHLGGLSEYRKLIQSNAQEEIPDGQQDERREEILNGLNKSKQLCRDLLIKRPKNNQHERASMISHSLVNSLIQADLELHRPLESLATFKTYFSNPQNRSTCFVFQPDQHTLSLLKNAAEQASSDHRSLQTEILSIIDDLQKEISC</sequence>
<organism evidence="2 5">
    <name type="scientific">Puccinia graminis f. sp. tritici</name>
    <dbReference type="NCBI Taxonomy" id="56615"/>
    <lineage>
        <taxon>Eukaryota</taxon>
        <taxon>Fungi</taxon>
        <taxon>Dikarya</taxon>
        <taxon>Basidiomycota</taxon>
        <taxon>Pucciniomycotina</taxon>
        <taxon>Pucciniomycetes</taxon>
        <taxon>Pucciniales</taxon>
        <taxon>Pucciniaceae</taxon>
        <taxon>Puccinia</taxon>
    </lineage>
</organism>
<feature type="region of interest" description="Disordered" evidence="1">
    <location>
        <begin position="23"/>
        <end position="44"/>
    </location>
</feature>
<evidence type="ECO:0000313" key="4">
    <source>
        <dbReference type="Proteomes" id="UP000324748"/>
    </source>
</evidence>
<evidence type="ECO:0000313" key="2">
    <source>
        <dbReference type="EMBL" id="KAA1066793.1"/>
    </source>
</evidence>